<gene>
    <name evidence="1" type="ORF">CLAFUR5_09062</name>
</gene>
<evidence type="ECO:0000313" key="2">
    <source>
        <dbReference type="Proteomes" id="UP000756132"/>
    </source>
</evidence>
<reference evidence="1" key="2">
    <citation type="journal article" date="2022" name="Microb. Genom.">
        <title>A chromosome-scale genome assembly of the tomato pathogen Cladosporium fulvum reveals a compartmentalized genome architecture and the presence of a dispensable chromosome.</title>
        <authorList>
            <person name="Zaccaron A.Z."/>
            <person name="Chen L.H."/>
            <person name="Samaras A."/>
            <person name="Stergiopoulos I."/>
        </authorList>
    </citation>
    <scope>NUCLEOTIDE SEQUENCE</scope>
    <source>
        <strain evidence="1">Race5_Kim</strain>
    </source>
</reference>
<keyword evidence="2" id="KW-1185">Reference proteome</keyword>
<protein>
    <submittedName>
        <fullName evidence="1">Uncharacterized protein</fullName>
    </submittedName>
</protein>
<dbReference type="Proteomes" id="UP000756132">
    <property type="component" value="Chromosome 9"/>
</dbReference>
<proteinExistence type="predicted"/>
<dbReference type="KEGG" id="ffu:CLAFUR5_09062"/>
<accession>A0A9Q8UTA3</accession>
<reference evidence="1" key="1">
    <citation type="submission" date="2021-12" db="EMBL/GenBank/DDBJ databases">
        <authorList>
            <person name="Zaccaron A."/>
            <person name="Stergiopoulos I."/>
        </authorList>
    </citation>
    <scope>NUCLEOTIDE SEQUENCE</scope>
    <source>
        <strain evidence="1">Race5_Kim</strain>
    </source>
</reference>
<dbReference type="AlphaFoldDB" id="A0A9Q8UTA3"/>
<name>A0A9Q8UTA3_PASFU</name>
<dbReference type="GeneID" id="71988940"/>
<dbReference type="EMBL" id="CP090171">
    <property type="protein sequence ID" value="UJO21714.1"/>
    <property type="molecule type" value="Genomic_DNA"/>
</dbReference>
<dbReference type="RefSeq" id="XP_047766080.1">
    <property type="nucleotide sequence ID" value="XM_047908210.1"/>
</dbReference>
<evidence type="ECO:0000313" key="1">
    <source>
        <dbReference type="EMBL" id="UJO21714.1"/>
    </source>
</evidence>
<organism evidence="1 2">
    <name type="scientific">Passalora fulva</name>
    <name type="common">Tomato leaf mold</name>
    <name type="synonym">Cladosporium fulvum</name>
    <dbReference type="NCBI Taxonomy" id="5499"/>
    <lineage>
        <taxon>Eukaryota</taxon>
        <taxon>Fungi</taxon>
        <taxon>Dikarya</taxon>
        <taxon>Ascomycota</taxon>
        <taxon>Pezizomycotina</taxon>
        <taxon>Dothideomycetes</taxon>
        <taxon>Dothideomycetidae</taxon>
        <taxon>Mycosphaerellales</taxon>
        <taxon>Mycosphaerellaceae</taxon>
        <taxon>Fulvia</taxon>
    </lineage>
</organism>
<sequence>MSQLLSIPKPPSSNQHGYGLVDASEWRHFQNRFEFLVAKGDCTVLQNFCFQAGGYWSTDATKKSAEFLFEFGTLGSSLSWSASRKWLHAYYLQLVPGFTCTCRESGISPRGCCALSMAFVIIAKLWNLIPWDEIETIVELHKQVTEQQANGRWTWDD</sequence>